<feature type="coiled-coil region" evidence="1">
    <location>
        <begin position="168"/>
        <end position="205"/>
    </location>
</feature>
<evidence type="ECO:0000259" key="2">
    <source>
        <dbReference type="Pfam" id="PF01385"/>
    </source>
</evidence>
<gene>
    <name evidence="4" type="ORF">CAAU_1907</name>
</gene>
<proteinExistence type="predicted"/>
<dbReference type="Pfam" id="PF12323">
    <property type="entry name" value="HTH_OrfB_IS605"/>
    <property type="match status" value="1"/>
</dbReference>
<dbReference type="eggNOG" id="COG0675">
    <property type="taxonomic scope" value="Bacteria"/>
</dbReference>
<accession>I7LHF1</accession>
<dbReference type="Proteomes" id="UP000007652">
    <property type="component" value="Unassembled WGS sequence"/>
</dbReference>
<dbReference type="STRING" id="857293.CAAU_1907"/>
<evidence type="ECO:0000259" key="3">
    <source>
        <dbReference type="Pfam" id="PF12323"/>
    </source>
</evidence>
<keyword evidence="1" id="KW-0175">Coiled coil</keyword>
<name>I7LHF1_9CLOT</name>
<evidence type="ECO:0000313" key="4">
    <source>
        <dbReference type="EMBL" id="CCJ33991.1"/>
    </source>
</evidence>
<feature type="domain" description="Transposase putative helix-turn-helix" evidence="3">
    <location>
        <begin position="1"/>
        <end position="45"/>
    </location>
</feature>
<dbReference type="Pfam" id="PF01385">
    <property type="entry name" value="OrfB_IS605"/>
    <property type="match status" value="1"/>
</dbReference>
<dbReference type="AlphaFoldDB" id="I7LHF1"/>
<dbReference type="EMBL" id="CAKP01000097">
    <property type="protein sequence ID" value="CCJ33991.1"/>
    <property type="molecule type" value="Genomic_DNA"/>
</dbReference>
<organism evidence="4 5">
    <name type="scientific">Caloramator australicus RC3</name>
    <dbReference type="NCBI Taxonomy" id="857293"/>
    <lineage>
        <taxon>Bacteria</taxon>
        <taxon>Bacillati</taxon>
        <taxon>Bacillota</taxon>
        <taxon>Clostridia</taxon>
        <taxon>Eubacteriales</taxon>
        <taxon>Clostridiaceae</taxon>
        <taxon>Caloramator</taxon>
    </lineage>
</organism>
<dbReference type="InterPro" id="IPR001959">
    <property type="entry name" value="Transposase"/>
</dbReference>
<reference evidence="4 5" key="1">
    <citation type="journal article" date="2011" name="J. Bacteriol.">
        <title>Draft genome sequence of Caloramator australicus strain RC3T, a thermoanaerobe from the Great Artesian Basin of Australia.</title>
        <authorList>
            <person name="Ogg C.D."/>
            <person name="Patel B.K.C."/>
        </authorList>
    </citation>
    <scope>NUCLEOTIDE SEQUENCE [LARGE SCALE GENOMIC DNA]</scope>
    <source>
        <strain evidence="4 5">RC3</strain>
    </source>
</reference>
<dbReference type="InterPro" id="IPR021027">
    <property type="entry name" value="Transposase_put_HTH"/>
</dbReference>
<evidence type="ECO:0000313" key="5">
    <source>
        <dbReference type="Proteomes" id="UP000007652"/>
    </source>
</evidence>
<comment type="caution">
    <text evidence="4">The sequence shown here is derived from an EMBL/GenBank/DDBJ whole genome shotgun (WGS) entry which is preliminary data.</text>
</comment>
<keyword evidence="5" id="KW-1185">Reference proteome</keyword>
<feature type="domain" description="Probable transposase IS891/IS1136/IS1341" evidence="2">
    <location>
        <begin position="128"/>
        <end position="205"/>
    </location>
</feature>
<protein>
    <submittedName>
        <fullName evidence="4">Transposase</fullName>
    </submittedName>
</protein>
<evidence type="ECO:0000256" key="1">
    <source>
        <dbReference type="SAM" id="Coils"/>
    </source>
</evidence>
<sequence>MLKAYKYRIYPTKEQEEYFAKVFGCVRFIYNKMLHDKIEYYKKTGEMLNNTPAQYKKEYSFLKEVDSLALSNAQLNLEKAYKKFFRDKKTAFPKLKTKIKIKQHRQFEGRIKSVTISKTPTGKYYASILVEEEIKELPKIDKKVGIDLGIKEFAILSDGTKVENPKWLRKTEKRIKIIQKSLSRKQKQSKNYERTRQKLAKIIRKNIKSKKRFSSQIIF</sequence>